<evidence type="ECO:0000256" key="1">
    <source>
        <dbReference type="ARBA" id="ARBA00006484"/>
    </source>
</evidence>
<dbReference type="PANTHER" id="PTHR42760">
    <property type="entry name" value="SHORT-CHAIN DEHYDROGENASES/REDUCTASES FAMILY MEMBER"/>
    <property type="match status" value="1"/>
</dbReference>
<gene>
    <name evidence="3" type="ORF">DD728_12375</name>
</gene>
<dbReference type="InterPro" id="IPR020904">
    <property type="entry name" value="Sc_DH/Rdtase_CS"/>
</dbReference>
<proteinExistence type="inferred from homology"/>
<organism evidence="3 4">
    <name type="scientific">Hyphomonas atlantica</name>
    <dbReference type="NCBI Taxonomy" id="1280948"/>
    <lineage>
        <taxon>Bacteria</taxon>
        <taxon>Pseudomonadati</taxon>
        <taxon>Pseudomonadota</taxon>
        <taxon>Alphaproteobacteria</taxon>
        <taxon>Hyphomonadales</taxon>
        <taxon>Hyphomonadaceae</taxon>
        <taxon>Hyphomonas</taxon>
    </lineage>
</organism>
<dbReference type="PRINTS" id="PR00080">
    <property type="entry name" value="SDRFAMILY"/>
</dbReference>
<comment type="caution">
    <text evidence="3">The sequence shown here is derived from an EMBL/GenBank/DDBJ whole genome shotgun (WGS) entry which is preliminary data.</text>
</comment>
<evidence type="ECO:0000313" key="4">
    <source>
        <dbReference type="Proteomes" id="UP000263957"/>
    </source>
</evidence>
<dbReference type="PRINTS" id="PR00081">
    <property type="entry name" value="GDHRDH"/>
</dbReference>
<comment type="similarity">
    <text evidence="1">Belongs to the short-chain dehydrogenases/reductases (SDR) family.</text>
</comment>
<protein>
    <submittedName>
        <fullName evidence="3">SDR family NAD(P)-dependent oxidoreductase</fullName>
    </submittedName>
</protein>
<dbReference type="Proteomes" id="UP000263957">
    <property type="component" value="Unassembled WGS sequence"/>
</dbReference>
<sequence length="255" mass="27507">MRLLSLANKTALVTGASSGLGRHFAGVLADAGAYVVLAARRLDKLEEVAGEIQQRGGKALPVEMDVTSEDSVTGAFAEIREALGRPCDVIVNNSGMSREGWYWDMPEKDWDTVIETNLTGVWRVAKYATKAMMQAEVKGSIINIASITALRPSNMISAYSASKAAVDHLTRTMALEAARHGIRVNAIAPGYFKTAINDEFLDSEAGQRMAKRVPMRRFGNYEELNAPLLLLASEEGSYMTGSTLVVDGGHSLSPL</sequence>
<dbReference type="NCBIfam" id="NF005559">
    <property type="entry name" value="PRK07231.1"/>
    <property type="match status" value="1"/>
</dbReference>
<dbReference type="GO" id="GO:0006633">
    <property type="term" value="P:fatty acid biosynthetic process"/>
    <property type="evidence" value="ECO:0007669"/>
    <property type="project" value="TreeGrafter"/>
</dbReference>
<dbReference type="GO" id="GO:0048038">
    <property type="term" value="F:quinone binding"/>
    <property type="evidence" value="ECO:0007669"/>
    <property type="project" value="TreeGrafter"/>
</dbReference>
<dbReference type="EMBL" id="DOGS01000246">
    <property type="protein sequence ID" value="HBQ49650.1"/>
    <property type="molecule type" value="Genomic_DNA"/>
</dbReference>
<dbReference type="SUPFAM" id="SSF51735">
    <property type="entry name" value="NAD(P)-binding Rossmann-fold domains"/>
    <property type="match status" value="1"/>
</dbReference>
<dbReference type="PROSITE" id="PS00061">
    <property type="entry name" value="ADH_SHORT"/>
    <property type="match status" value="1"/>
</dbReference>
<evidence type="ECO:0000313" key="3">
    <source>
        <dbReference type="EMBL" id="HBQ49650.1"/>
    </source>
</evidence>
<reference evidence="3 4" key="1">
    <citation type="journal article" date="2018" name="Nat. Biotechnol.">
        <title>A standardized bacterial taxonomy based on genome phylogeny substantially revises the tree of life.</title>
        <authorList>
            <person name="Parks D.H."/>
            <person name="Chuvochina M."/>
            <person name="Waite D.W."/>
            <person name="Rinke C."/>
            <person name="Skarshewski A."/>
            <person name="Chaumeil P.A."/>
            <person name="Hugenholtz P."/>
        </authorList>
    </citation>
    <scope>NUCLEOTIDE SEQUENCE [LARGE SCALE GENOMIC DNA]</scope>
    <source>
        <strain evidence="3">UBA10378</strain>
    </source>
</reference>
<dbReference type="AlphaFoldDB" id="A0A353L3A6"/>
<name>A0A353L3A6_9PROT</name>
<keyword evidence="2" id="KW-0560">Oxidoreductase</keyword>
<dbReference type="GeneID" id="92501208"/>
<dbReference type="Gene3D" id="3.40.50.720">
    <property type="entry name" value="NAD(P)-binding Rossmann-like Domain"/>
    <property type="match status" value="1"/>
</dbReference>
<evidence type="ECO:0000256" key="2">
    <source>
        <dbReference type="ARBA" id="ARBA00023002"/>
    </source>
</evidence>
<dbReference type="GO" id="GO:0016616">
    <property type="term" value="F:oxidoreductase activity, acting on the CH-OH group of donors, NAD or NADP as acceptor"/>
    <property type="evidence" value="ECO:0007669"/>
    <property type="project" value="TreeGrafter"/>
</dbReference>
<dbReference type="OrthoDB" id="9796652at2"/>
<dbReference type="PANTHER" id="PTHR42760:SF133">
    <property type="entry name" value="3-OXOACYL-[ACYL-CARRIER-PROTEIN] REDUCTASE"/>
    <property type="match status" value="1"/>
</dbReference>
<dbReference type="RefSeq" id="WP_035552356.1">
    <property type="nucleotide sequence ID" value="NZ_AWFH01000023.1"/>
</dbReference>
<dbReference type="FunFam" id="3.40.50.720:FF:000084">
    <property type="entry name" value="Short-chain dehydrogenase reductase"/>
    <property type="match status" value="1"/>
</dbReference>
<dbReference type="InterPro" id="IPR002347">
    <property type="entry name" value="SDR_fam"/>
</dbReference>
<accession>A0A353L3A6</accession>
<dbReference type="InterPro" id="IPR036291">
    <property type="entry name" value="NAD(P)-bd_dom_sf"/>
</dbReference>
<dbReference type="Pfam" id="PF13561">
    <property type="entry name" value="adh_short_C2"/>
    <property type="match status" value="1"/>
</dbReference>